<dbReference type="GO" id="GO:0005524">
    <property type="term" value="F:ATP binding"/>
    <property type="evidence" value="ECO:0007669"/>
    <property type="project" value="UniProtKB-KW"/>
</dbReference>
<evidence type="ECO:0000313" key="9">
    <source>
        <dbReference type="Proteomes" id="UP000604046"/>
    </source>
</evidence>
<evidence type="ECO:0000259" key="7">
    <source>
        <dbReference type="PROSITE" id="PS50011"/>
    </source>
</evidence>
<evidence type="ECO:0000256" key="6">
    <source>
        <dbReference type="SAM" id="MobiDB-lite"/>
    </source>
</evidence>
<protein>
    <submittedName>
        <fullName evidence="8">Prpf4b protein</fullName>
    </submittedName>
</protein>
<evidence type="ECO:0000256" key="2">
    <source>
        <dbReference type="ARBA" id="ARBA00022679"/>
    </source>
</evidence>
<dbReference type="Proteomes" id="UP000604046">
    <property type="component" value="Unassembled WGS sequence"/>
</dbReference>
<dbReference type="EMBL" id="CAJNDS010002697">
    <property type="protein sequence ID" value="CAE7567105.1"/>
    <property type="molecule type" value="Genomic_DNA"/>
</dbReference>
<evidence type="ECO:0000256" key="4">
    <source>
        <dbReference type="ARBA" id="ARBA00022777"/>
    </source>
</evidence>
<feature type="domain" description="Protein kinase" evidence="7">
    <location>
        <begin position="1"/>
        <end position="200"/>
    </location>
</feature>
<sequence>MAYVSNDRYTRQLLIALRHLHKCGIIHADIKPDNILISAGHNVVKICDLGSAMELTEVEPTPYLVSRFYRAPEIVLAAKYSFPLDVFAMGCTLFELFTGKILFPGKTNNDMLRLFMEVKGKLPNKLIKSGTVWKNHFDDNMDFKYFDVNKAVIRSPRRFRNSGIPTAMQATRKKITRTITDLSAKRTMSLPTIAEDEDRVENSQGAVHSEEEDPQSSESGEAWRHKETTVRTSKSKVMQVAGAETRLPSRG</sequence>
<dbReference type="InterPro" id="IPR011009">
    <property type="entry name" value="Kinase-like_dom_sf"/>
</dbReference>
<dbReference type="PANTHER" id="PTHR24058:SF103">
    <property type="entry name" value="SERINE_THREONINE-PROTEIN KINASE PRP4 HOMOLOG"/>
    <property type="match status" value="1"/>
</dbReference>
<dbReference type="Pfam" id="PF00069">
    <property type="entry name" value="Pkinase"/>
    <property type="match status" value="1"/>
</dbReference>
<reference evidence="8" key="1">
    <citation type="submission" date="2021-02" db="EMBL/GenBank/DDBJ databases">
        <authorList>
            <person name="Dougan E. K."/>
            <person name="Rhodes N."/>
            <person name="Thang M."/>
            <person name="Chan C."/>
        </authorList>
    </citation>
    <scope>NUCLEOTIDE SEQUENCE</scope>
</reference>
<dbReference type="AlphaFoldDB" id="A0A812UGQ8"/>
<dbReference type="PROSITE" id="PS50011">
    <property type="entry name" value="PROTEIN_KINASE_DOM"/>
    <property type="match status" value="1"/>
</dbReference>
<keyword evidence="9" id="KW-1185">Reference proteome</keyword>
<keyword evidence="4" id="KW-0418">Kinase</keyword>
<proteinExistence type="predicted"/>
<dbReference type="OrthoDB" id="3967at2759"/>
<name>A0A812UGQ8_9DINO</name>
<dbReference type="InterPro" id="IPR008271">
    <property type="entry name" value="Ser/Thr_kinase_AS"/>
</dbReference>
<evidence type="ECO:0000256" key="5">
    <source>
        <dbReference type="ARBA" id="ARBA00022840"/>
    </source>
</evidence>
<evidence type="ECO:0000256" key="3">
    <source>
        <dbReference type="ARBA" id="ARBA00022741"/>
    </source>
</evidence>
<organism evidence="8 9">
    <name type="scientific">Symbiodinium natans</name>
    <dbReference type="NCBI Taxonomy" id="878477"/>
    <lineage>
        <taxon>Eukaryota</taxon>
        <taxon>Sar</taxon>
        <taxon>Alveolata</taxon>
        <taxon>Dinophyceae</taxon>
        <taxon>Suessiales</taxon>
        <taxon>Symbiodiniaceae</taxon>
        <taxon>Symbiodinium</taxon>
    </lineage>
</organism>
<dbReference type="PANTHER" id="PTHR24058">
    <property type="entry name" value="DUAL SPECIFICITY PROTEIN KINASE"/>
    <property type="match status" value="1"/>
</dbReference>
<comment type="caution">
    <text evidence="8">The sequence shown here is derived from an EMBL/GenBank/DDBJ whole genome shotgun (WGS) entry which is preliminary data.</text>
</comment>
<feature type="region of interest" description="Disordered" evidence="6">
    <location>
        <begin position="186"/>
        <end position="251"/>
    </location>
</feature>
<dbReference type="InterPro" id="IPR000719">
    <property type="entry name" value="Prot_kinase_dom"/>
</dbReference>
<dbReference type="Gene3D" id="1.10.510.10">
    <property type="entry name" value="Transferase(Phosphotransferase) domain 1"/>
    <property type="match status" value="1"/>
</dbReference>
<keyword evidence="5" id="KW-0067">ATP-binding</keyword>
<keyword evidence="3" id="KW-0547">Nucleotide-binding</keyword>
<evidence type="ECO:0000313" key="8">
    <source>
        <dbReference type="EMBL" id="CAE7567105.1"/>
    </source>
</evidence>
<dbReference type="SUPFAM" id="SSF56112">
    <property type="entry name" value="Protein kinase-like (PK-like)"/>
    <property type="match status" value="1"/>
</dbReference>
<dbReference type="SMART" id="SM00220">
    <property type="entry name" value="S_TKc"/>
    <property type="match status" value="1"/>
</dbReference>
<keyword evidence="2" id="KW-0808">Transferase</keyword>
<gene>
    <name evidence="8" type="primary">Prpf4b</name>
    <name evidence="8" type="ORF">SNAT2548_LOCUS32167</name>
</gene>
<evidence type="ECO:0000256" key="1">
    <source>
        <dbReference type="ARBA" id="ARBA00022527"/>
    </source>
</evidence>
<dbReference type="GO" id="GO:0004674">
    <property type="term" value="F:protein serine/threonine kinase activity"/>
    <property type="evidence" value="ECO:0007669"/>
    <property type="project" value="UniProtKB-KW"/>
</dbReference>
<keyword evidence="1" id="KW-0723">Serine/threonine-protein kinase</keyword>
<dbReference type="PROSITE" id="PS00108">
    <property type="entry name" value="PROTEIN_KINASE_ST"/>
    <property type="match status" value="1"/>
</dbReference>
<accession>A0A812UGQ8</accession>
<dbReference type="InterPro" id="IPR050494">
    <property type="entry name" value="Ser_Thr_dual-spec_kinase"/>
</dbReference>